<keyword evidence="4" id="KW-1185">Reference proteome</keyword>
<protein>
    <submittedName>
        <fullName evidence="3">Uncharacterized protein</fullName>
    </submittedName>
</protein>
<keyword evidence="2" id="KW-0732">Signal</keyword>
<reference evidence="3 4" key="1">
    <citation type="journal article" date="2024" name="bioRxiv">
        <title>A reference genome for Trichogramma kaykai: A tiny desert-dwelling parasitoid wasp with competing sex-ratio distorters.</title>
        <authorList>
            <person name="Culotta J."/>
            <person name="Lindsey A.R."/>
        </authorList>
    </citation>
    <scope>NUCLEOTIDE SEQUENCE [LARGE SCALE GENOMIC DNA]</scope>
    <source>
        <strain evidence="3 4">KSX58</strain>
    </source>
</reference>
<organism evidence="3 4">
    <name type="scientific">Trichogramma kaykai</name>
    <dbReference type="NCBI Taxonomy" id="54128"/>
    <lineage>
        <taxon>Eukaryota</taxon>
        <taxon>Metazoa</taxon>
        <taxon>Ecdysozoa</taxon>
        <taxon>Arthropoda</taxon>
        <taxon>Hexapoda</taxon>
        <taxon>Insecta</taxon>
        <taxon>Pterygota</taxon>
        <taxon>Neoptera</taxon>
        <taxon>Endopterygota</taxon>
        <taxon>Hymenoptera</taxon>
        <taxon>Apocrita</taxon>
        <taxon>Proctotrupomorpha</taxon>
        <taxon>Chalcidoidea</taxon>
        <taxon>Trichogrammatidae</taxon>
        <taxon>Trichogramma</taxon>
    </lineage>
</organism>
<dbReference type="Gene3D" id="1.20.120.20">
    <property type="entry name" value="Apolipoprotein"/>
    <property type="match status" value="1"/>
</dbReference>
<keyword evidence="1" id="KW-0175">Coiled coil</keyword>
<name>A0ABD2XEC7_9HYME</name>
<evidence type="ECO:0000256" key="1">
    <source>
        <dbReference type="SAM" id="Coils"/>
    </source>
</evidence>
<feature type="signal peptide" evidence="2">
    <location>
        <begin position="1"/>
        <end position="18"/>
    </location>
</feature>
<sequence>MFTKVLIVCLLGATLVAASEQEVPKAGLREKFGNLIHQAQEKLQGRLSANQGALSGIAGKIREQRIKLVEFAKEKLVVLKQRYEVLKEKLQSNVNQEAIRACIQEVQAKGRDILSLIRGRAAELKLKIKEAINNKSQPQHVEALQEELVKVEEVESIAVQYSNEVVQYSAVGDKVSQILSSIHEKFHEVVANNKDKIAPIVEKVREEAKKIFEAAKVKAAELREKLAALKEKLLSEENKAAVKAKIEELKVKGQELVEKVKAQLEELRQKVKEHIAKYDKQQ</sequence>
<dbReference type="EMBL" id="JBJJXI010000028">
    <property type="protein sequence ID" value="KAL3403792.1"/>
    <property type="molecule type" value="Genomic_DNA"/>
</dbReference>
<proteinExistence type="predicted"/>
<feature type="chain" id="PRO_5044858773" evidence="2">
    <location>
        <begin position="19"/>
        <end position="282"/>
    </location>
</feature>
<accession>A0ABD2XEC7</accession>
<dbReference type="Proteomes" id="UP001627154">
    <property type="component" value="Unassembled WGS sequence"/>
</dbReference>
<dbReference type="SUPFAM" id="SSF47162">
    <property type="entry name" value="Apolipoprotein"/>
    <property type="match status" value="1"/>
</dbReference>
<comment type="caution">
    <text evidence="3">The sequence shown here is derived from an EMBL/GenBank/DDBJ whole genome shotgun (WGS) entry which is preliminary data.</text>
</comment>
<gene>
    <name evidence="3" type="ORF">TKK_003470</name>
</gene>
<dbReference type="AlphaFoldDB" id="A0ABD2XEC7"/>
<evidence type="ECO:0000313" key="3">
    <source>
        <dbReference type="EMBL" id="KAL3403792.1"/>
    </source>
</evidence>
<feature type="coiled-coil region" evidence="1">
    <location>
        <begin position="205"/>
        <end position="281"/>
    </location>
</feature>
<evidence type="ECO:0000256" key="2">
    <source>
        <dbReference type="SAM" id="SignalP"/>
    </source>
</evidence>
<evidence type="ECO:0000313" key="4">
    <source>
        <dbReference type="Proteomes" id="UP001627154"/>
    </source>
</evidence>